<dbReference type="Gene3D" id="3.80.10.10">
    <property type="entry name" value="Ribonuclease Inhibitor"/>
    <property type="match status" value="1"/>
</dbReference>
<dbReference type="InterPro" id="IPR032675">
    <property type="entry name" value="LRR_dom_sf"/>
</dbReference>
<keyword evidence="1" id="KW-0812">Transmembrane</keyword>
<dbReference type="SUPFAM" id="SSF52047">
    <property type="entry name" value="RNI-like"/>
    <property type="match status" value="1"/>
</dbReference>
<dbReference type="AlphaFoldDB" id="A0A8K0UY42"/>
<evidence type="ECO:0008006" key="4">
    <source>
        <dbReference type="Google" id="ProtNLM"/>
    </source>
</evidence>
<feature type="transmembrane region" description="Helical" evidence="1">
    <location>
        <begin position="26"/>
        <end position="48"/>
    </location>
</feature>
<dbReference type="SUPFAM" id="SSF81383">
    <property type="entry name" value="F-box domain"/>
    <property type="match status" value="1"/>
</dbReference>
<comment type="caution">
    <text evidence="2">The sequence shown here is derived from an EMBL/GenBank/DDBJ whole genome shotgun (WGS) entry which is preliminary data.</text>
</comment>
<keyword evidence="1" id="KW-0472">Membrane</keyword>
<dbReference type="EMBL" id="JAEVFJ010000001">
    <property type="protein sequence ID" value="KAH8107668.1"/>
    <property type="molecule type" value="Genomic_DNA"/>
</dbReference>
<organism evidence="2 3">
    <name type="scientific">Cristinia sonorae</name>
    <dbReference type="NCBI Taxonomy" id="1940300"/>
    <lineage>
        <taxon>Eukaryota</taxon>
        <taxon>Fungi</taxon>
        <taxon>Dikarya</taxon>
        <taxon>Basidiomycota</taxon>
        <taxon>Agaricomycotina</taxon>
        <taxon>Agaricomycetes</taxon>
        <taxon>Agaricomycetidae</taxon>
        <taxon>Agaricales</taxon>
        <taxon>Pleurotineae</taxon>
        <taxon>Stephanosporaceae</taxon>
        <taxon>Cristinia</taxon>
    </lineage>
</organism>
<dbReference type="OrthoDB" id="2269034at2759"/>
<reference evidence="2" key="1">
    <citation type="journal article" date="2021" name="New Phytol.">
        <title>Evolutionary innovations through gain and loss of genes in the ectomycorrhizal Boletales.</title>
        <authorList>
            <person name="Wu G."/>
            <person name="Miyauchi S."/>
            <person name="Morin E."/>
            <person name="Kuo A."/>
            <person name="Drula E."/>
            <person name="Varga T."/>
            <person name="Kohler A."/>
            <person name="Feng B."/>
            <person name="Cao Y."/>
            <person name="Lipzen A."/>
            <person name="Daum C."/>
            <person name="Hundley H."/>
            <person name="Pangilinan J."/>
            <person name="Johnson J."/>
            <person name="Barry K."/>
            <person name="LaButti K."/>
            <person name="Ng V."/>
            <person name="Ahrendt S."/>
            <person name="Min B."/>
            <person name="Choi I.G."/>
            <person name="Park H."/>
            <person name="Plett J.M."/>
            <person name="Magnuson J."/>
            <person name="Spatafora J.W."/>
            <person name="Nagy L.G."/>
            <person name="Henrissat B."/>
            <person name="Grigoriev I.V."/>
            <person name="Yang Z.L."/>
            <person name="Xu J."/>
            <person name="Martin F.M."/>
        </authorList>
    </citation>
    <scope>NUCLEOTIDE SEQUENCE</scope>
    <source>
        <strain evidence="2">KKN 215</strain>
    </source>
</reference>
<evidence type="ECO:0000313" key="2">
    <source>
        <dbReference type="EMBL" id="KAH8107668.1"/>
    </source>
</evidence>
<dbReference type="InterPro" id="IPR036047">
    <property type="entry name" value="F-box-like_dom_sf"/>
</dbReference>
<accession>A0A8K0UY42</accession>
<keyword evidence="1" id="KW-1133">Transmembrane helix</keyword>
<sequence>MEHPPNLVALERYAAYAYALDLVRDVWIFLLGILSMTVYCLIAPDGILQMLSQFHDTRPESLRNSNDTKGFALHPPSVIPMQVAAPSAIPLEKVIISQTTTKRDSAHKLPWELWELIFRYVSVNPSRDKLLQSVKLAAVCKFWRTVSLSCPRLWDTLVIRTDNALNRDLIHTIITRSRARGLHVFVAHTEMHIPVPIQSFVHESIHLMDVVRILQPLLLRIKVLHVEAQGGLGAAQFMLSLTGACEVLEELSLICFQPLQTITANNGQRSAHWSWMSRIHTPRLARLTMTLSSPNLPASLASFTSIRSLTLLFPIDNITFDLNVLLSSLASMKSLTELTMDGSGGPASVLALPILPFPNNVFELPSLRTLRFHTVARELLLHFILRVRFPSMTTLDITVLPHFAVGFHLFAHLNNPRNAPLLKTLCLSHFGPGLLPSIFPHLTFCCHLKLHHAGALDDLQLEGLASPQGLTATWFAPRLRSLELSHAPLVTVHALRTLVGGRKEQSTLESSVAALEDLRVFHTARLSATDRTWFRNQVPMFYWGSGQDNA</sequence>
<keyword evidence="3" id="KW-1185">Reference proteome</keyword>
<protein>
    <recommendedName>
        <fullName evidence="4">F-box domain-containing protein</fullName>
    </recommendedName>
</protein>
<dbReference type="Proteomes" id="UP000813824">
    <property type="component" value="Unassembled WGS sequence"/>
</dbReference>
<name>A0A8K0UY42_9AGAR</name>
<evidence type="ECO:0000256" key="1">
    <source>
        <dbReference type="SAM" id="Phobius"/>
    </source>
</evidence>
<gene>
    <name evidence="2" type="ORF">BXZ70DRAFT_4214</name>
</gene>
<dbReference type="Gene3D" id="1.20.1280.50">
    <property type="match status" value="1"/>
</dbReference>
<proteinExistence type="predicted"/>
<evidence type="ECO:0000313" key="3">
    <source>
        <dbReference type="Proteomes" id="UP000813824"/>
    </source>
</evidence>